<keyword evidence="9" id="KW-0255">Endonuclease</keyword>
<dbReference type="Pfam" id="PF01693">
    <property type="entry name" value="Cauli_VI"/>
    <property type="match status" value="1"/>
</dbReference>
<comment type="similarity">
    <text evidence="4">Belongs to the RNase H family.</text>
</comment>
<evidence type="ECO:0000256" key="10">
    <source>
        <dbReference type="ARBA" id="ARBA00022801"/>
    </source>
</evidence>
<evidence type="ECO:0000256" key="11">
    <source>
        <dbReference type="ARBA" id="ARBA00022842"/>
    </source>
</evidence>
<evidence type="ECO:0000256" key="6">
    <source>
        <dbReference type="ARBA" id="ARBA00017721"/>
    </source>
</evidence>
<dbReference type="PANTHER" id="PTHR10642">
    <property type="entry name" value="RIBONUCLEASE H1"/>
    <property type="match status" value="1"/>
</dbReference>
<evidence type="ECO:0000256" key="8">
    <source>
        <dbReference type="ARBA" id="ARBA00022723"/>
    </source>
</evidence>
<evidence type="ECO:0000256" key="3">
    <source>
        <dbReference type="ARBA" id="ARBA00004065"/>
    </source>
</evidence>
<evidence type="ECO:0000256" key="4">
    <source>
        <dbReference type="ARBA" id="ARBA00005300"/>
    </source>
</evidence>
<keyword evidence="8" id="KW-0479">Metal-binding</keyword>
<dbReference type="Proteomes" id="UP000008955">
    <property type="component" value="Chromosome"/>
</dbReference>
<dbReference type="Gene3D" id="3.30.420.10">
    <property type="entry name" value="Ribonuclease H-like superfamily/Ribonuclease H"/>
    <property type="match status" value="1"/>
</dbReference>
<sequence length="245" mass="27263">MVFFFVEFFFRAGIIEISNYAGGGMAKKKFYAVKQGRKTGMFLTWDDCRKQVMGYPGAIYKSFGTEAEAKEYLGIDAEAAASRQIGGDSAANMADSGASGDVRNGDSDAVEIYVDGSYYVGTKEFSYGMVVLINGKEEKFSQKMTDPELAQMRNVAGEIKGSEAAMQYALDHKIPSIIIYHDYQGIASWCNGDWKANKPGTIAYRDFYQKAKEKVHIEFRKVKGHSNDKYNDMVDELAKEALGIH</sequence>
<dbReference type="Pfam" id="PF00075">
    <property type="entry name" value="RNase_H"/>
    <property type="match status" value="1"/>
</dbReference>
<dbReference type="PANTHER" id="PTHR10642:SF26">
    <property type="entry name" value="RIBONUCLEASE H1"/>
    <property type="match status" value="1"/>
</dbReference>
<dbReference type="EC" id="3.1.26.4" evidence="5"/>
<feature type="domain" description="RNase H type-1" evidence="12">
    <location>
        <begin position="106"/>
        <end position="243"/>
    </location>
</feature>
<protein>
    <recommendedName>
        <fullName evidence="6">Ribonuclease H</fullName>
        <ecNumber evidence="5">3.1.26.4</ecNumber>
    </recommendedName>
</protein>
<dbReference type="SUPFAM" id="SSF53098">
    <property type="entry name" value="Ribonuclease H-like"/>
    <property type="match status" value="1"/>
</dbReference>
<dbReference type="InterPro" id="IPR009027">
    <property type="entry name" value="Ribosomal_bL9/RNase_H1_N"/>
</dbReference>
<dbReference type="EMBL" id="FP929054">
    <property type="protein sequence ID" value="CBL23073.1"/>
    <property type="molecule type" value="Genomic_DNA"/>
</dbReference>
<dbReference type="AlphaFoldDB" id="D4LQL5"/>
<evidence type="ECO:0000256" key="2">
    <source>
        <dbReference type="ARBA" id="ARBA00001946"/>
    </source>
</evidence>
<dbReference type="FunFam" id="3.40.970.10:FF:000002">
    <property type="entry name" value="Ribonuclease H"/>
    <property type="match status" value="1"/>
</dbReference>
<dbReference type="InterPro" id="IPR011320">
    <property type="entry name" value="RNase_H1_N"/>
</dbReference>
<dbReference type="KEGG" id="rob:CK5_16670"/>
<dbReference type="SUPFAM" id="SSF55658">
    <property type="entry name" value="L9 N-domain-like"/>
    <property type="match status" value="1"/>
</dbReference>
<evidence type="ECO:0000256" key="7">
    <source>
        <dbReference type="ARBA" id="ARBA00022722"/>
    </source>
</evidence>
<keyword evidence="14" id="KW-1185">Reference proteome</keyword>
<dbReference type="Gene3D" id="3.40.970.10">
    <property type="entry name" value="Ribonuclease H1, N-terminal domain"/>
    <property type="match status" value="1"/>
</dbReference>
<evidence type="ECO:0000259" key="12">
    <source>
        <dbReference type="PROSITE" id="PS50879"/>
    </source>
</evidence>
<dbReference type="GO" id="GO:0003676">
    <property type="term" value="F:nucleic acid binding"/>
    <property type="evidence" value="ECO:0007669"/>
    <property type="project" value="InterPro"/>
</dbReference>
<organism evidence="13 14">
    <name type="scientific">Blautia obeum A2-162</name>
    <dbReference type="NCBI Taxonomy" id="657314"/>
    <lineage>
        <taxon>Bacteria</taxon>
        <taxon>Bacillati</taxon>
        <taxon>Bacillota</taxon>
        <taxon>Clostridia</taxon>
        <taxon>Lachnospirales</taxon>
        <taxon>Lachnospiraceae</taxon>
        <taxon>Blautia</taxon>
    </lineage>
</organism>
<dbReference type="HOGENOM" id="CLU_030894_2_1_9"/>
<gene>
    <name evidence="13" type="ORF">CK5_16670</name>
</gene>
<dbReference type="PATRIC" id="fig|657314.3.peg.1521"/>
<evidence type="ECO:0000256" key="9">
    <source>
        <dbReference type="ARBA" id="ARBA00022759"/>
    </source>
</evidence>
<dbReference type="InterPro" id="IPR002156">
    <property type="entry name" value="RNaseH_domain"/>
</dbReference>
<reference evidence="13 14" key="1">
    <citation type="submission" date="2010-03" db="EMBL/GenBank/DDBJ databases">
        <title>The genome sequence of Ruminococcus obeum A2-162.</title>
        <authorList>
            <consortium name="metaHIT consortium -- http://www.metahit.eu/"/>
            <person name="Pajon A."/>
            <person name="Turner K."/>
            <person name="Parkhill J."/>
            <person name="Duncan S."/>
            <person name="Flint H."/>
        </authorList>
    </citation>
    <scope>NUCLEOTIDE SEQUENCE [LARGE SCALE GENOMIC DNA]</scope>
    <source>
        <strain evidence="13 14">A2-162</strain>
    </source>
</reference>
<comment type="cofactor">
    <cofactor evidence="2">
        <name>Mg(2+)</name>
        <dbReference type="ChEBI" id="CHEBI:18420"/>
    </cofactor>
</comment>
<dbReference type="GO" id="GO:0043137">
    <property type="term" value="P:DNA replication, removal of RNA primer"/>
    <property type="evidence" value="ECO:0007669"/>
    <property type="project" value="TreeGrafter"/>
</dbReference>
<dbReference type="InterPro" id="IPR050092">
    <property type="entry name" value="RNase_H"/>
</dbReference>
<proteinExistence type="inferred from homology"/>
<keyword evidence="11" id="KW-0460">Magnesium</keyword>
<evidence type="ECO:0000313" key="13">
    <source>
        <dbReference type="EMBL" id="CBL23073.1"/>
    </source>
</evidence>
<evidence type="ECO:0000313" key="14">
    <source>
        <dbReference type="Proteomes" id="UP000008955"/>
    </source>
</evidence>
<comment type="function">
    <text evidence="3">Endonuclease that specifically degrades the RNA of RNA-DNA hybrids.</text>
</comment>
<dbReference type="InterPro" id="IPR012337">
    <property type="entry name" value="RNaseH-like_sf"/>
</dbReference>
<dbReference type="InterPro" id="IPR036397">
    <property type="entry name" value="RNaseH_sf"/>
</dbReference>
<dbReference type="CDD" id="cd09277">
    <property type="entry name" value="RNase_HI_bacteria_like"/>
    <property type="match status" value="1"/>
</dbReference>
<reference evidence="13 14" key="2">
    <citation type="submission" date="2010-03" db="EMBL/GenBank/DDBJ databases">
        <authorList>
            <person name="Pajon A."/>
        </authorList>
    </citation>
    <scope>NUCLEOTIDE SEQUENCE [LARGE SCALE GENOMIC DNA]</scope>
    <source>
        <strain evidence="13 14">A2-162</strain>
    </source>
</reference>
<name>D4LQL5_9FIRM</name>
<dbReference type="InterPro" id="IPR037056">
    <property type="entry name" value="RNase_H1_N_sf"/>
</dbReference>
<dbReference type="GO" id="GO:0004523">
    <property type="term" value="F:RNA-DNA hybrid ribonuclease activity"/>
    <property type="evidence" value="ECO:0007669"/>
    <property type="project" value="UniProtKB-EC"/>
</dbReference>
<evidence type="ECO:0000256" key="5">
    <source>
        <dbReference type="ARBA" id="ARBA00012180"/>
    </source>
</evidence>
<comment type="catalytic activity">
    <reaction evidence="1">
        <text>Endonucleolytic cleavage to 5'-phosphomonoester.</text>
        <dbReference type="EC" id="3.1.26.4"/>
    </reaction>
</comment>
<keyword evidence="7" id="KW-0540">Nuclease</keyword>
<keyword evidence="10 13" id="KW-0378">Hydrolase</keyword>
<evidence type="ECO:0000256" key="1">
    <source>
        <dbReference type="ARBA" id="ARBA00000077"/>
    </source>
</evidence>
<dbReference type="PROSITE" id="PS50879">
    <property type="entry name" value="RNASE_H_1"/>
    <property type="match status" value="1"/>
</dbReference>
<accession>D4LQL5</accession>
<dbReference type="GO" id="GO:0046872">
    <property type="term" value="F:metal ion binding"/>
    <property type="evidence" value="ECO:0007669"/>
    <property type="project" value="UniProtKB-KW"/>
</dbReference>